<dbReference type="KEGG" id="vfm:VFMJ11_0187"/>
<protein>
    <submittedName>
        <fullName evidence="2">Epimerase/dehydratase WbiG</fullName>
    </submittedName>
</protein>
<dbReference type="RefSeq" id="WP_012532639.1">
    <property type="nucleotide sequence ID" value="NC_011184.1"/>
</dbReference>
<organism evidence="2 3">
    <name type="scientific">Aliivibrio fischeri (strain MJ11)</name>
    <name type="common">Vibrio fischeri</name>
    <dbReference type="NCBI Taxonomy" id="388396"/>
    <lineage>
        <taxon>Bacteria</taxon>
        <taxon>Pseudomonadati</taxon>
        <taxon>Pseudomonadota</taxon>
        <taxon>Gammaproteobacteria</taxon>
        <taxon>Vibrionales</taxon>
        <taxon>Vibrionaceae</taxon>
        <taxon>Aliivibrio</taxon>
    </lineage>
</organism>
<reference evidence="3" key="1">
    <citation type="submission" date="2008-08" db="EMBL/GenBank/DDBJ databases">
        <title>Complete sequence of Vibrio fischeri strain MJ11.</title>
        <authorList>
            <person name="Mandel M.J."/>
            <person name="Stabb E.V."/>
            <person name="Ruby E.G."/>
            <person name="Ferriera S."/>
            <person name="Johnson J."/>
            <person name="Kravitz S."/>
            <person name="Beeson K."/>
            <person name="Sutton G."/>
            <person name="Rogers Y.-H."/>
            <person name="Friedman R."/>
            <person name="Frazier M."/>
            <person name="Venter J.C."/>
        </authorList>
    </citation>
    <scope>NUCLEOTIDE SEQUENCE [LARGE SCALE GENOMIC DNA]</scope>
    <source>
        <strain evidence="3">MJ11</strain>
    </source>
</reference>
<dbReference type="Pfam" id="PF01370">
    <property type="entry name" value="Epimerase"/>
    <property type="match status" value="1"/>
</dbReference>
<feature type="domain" description="NAD-dependent epimerase/dehydratase" evidence="1">
    <location>
        <begin position="2"/>
        <end position="213"/>
    </location>
</feature>
<dbReference type="InterPro" id="IPR050177">
    <property type="entry name" value="Lipid_A_modif_metabolic_enz"/>
</dbReference>
<dbReference type="SUPFAM" id="SSF51735">
    <property type="entry name" value="NAD(P)-binding Rossmann-fold domains"/>
    <property type="match status" value="1"/>
</dbReference>
<dbReference type="Proteomes" id="UP000001857">
    <property type="component" value="Chromosome I"/>
</dbReference>
<dbReference type="AlphaFoldDB" id="B5FFX1"/>
<dbReference type="PANTHER" id="PTHR43245">
    <property type="entry name" value="BIFUNCTIONAL POLYMYXIN RESISTANCE PROTEIN ARNA"/>
    <property type="match status" value="1"/>
</dbReference>
<dbReference type="EMBL" id="CP001139">
    <property type="protein sequence ID" value="ACH64821.1"/>
    <property type="molecule type" value="Genomic_DNA"/>
</dbReference>
<dbReference type="Gene3D" id="3.40.50.720">
    <property type="entry name" value="NAD(P)-binding Rossmann-like Domain"/>
    <property type="match status" value="1"/>
</dbReference>
<dbReference type="HOGENOM" id="CLU_007383_6_1_6"/>
<dbReference type="PANTHER" id="PTHR43245:SF58">
    <property type="entry name" value="BLL5923 PROTEIN"/>
    <property type="match status" value="1"/>
</dbReference>
<accession>B5FFX1</accession>
<name>B5FFX1_ALIFM</name>
<evidence type="ECO:0000313" key="2">
    <source>
        <dbReference type="EMBL" id="ACH64821.1"/>
    </source>
</evidence>
<proteinExistence type="predicted"/>
<dbReference type="InterPro" id="IPR001509">
    <property type="entry name" value="Epimerase_deHydtase"/>
</dbReference>
<dbReference type="InterPro" id="IPR036291">
    <property type="entry name" value="NAD(P)-bd_dom_sf"/>
</dbReference>
<evidence type="ECO:0000313" key="3">
    <source>
        <dbReference type="Proteomes" id="UP000001857"/>
    </source>
</evidence>
<gene>
    <name evidence="2" type="ordered locus">VFMJ11_0187</name>
</gene>
<reference evidence="2 3" key="2">
    <citation type="journal article" date="2009" name="Nature">
        <title>A single regulatory gene is sufficient to alter bacterial host range.</title>
        <authorList>
            <person name="Mandel M.J."/>
            <person name="Wollenberg M.S."/>
            <person name="Stabb E.V."/>
            <person name="Visick K.L."/>
            <person name="Ruby E.G."/>
        </authorList>
    </citation>
    <scope>NUCLEOTIDE SEQUENCE [LARGE SCALE GENOMIC DNA]</scope>
    <source>
        <strain evidence="2 3">MJ11</strain>
    </source>
</reference>
<evidence type="ECO:0000259" key="1">
    <source>
        <dbReference type="Pfam" id="PF01370"/>
    </source>
</evidence>
<sequence>MILLTGATGFIGHYVSQKKLQIKYAVRDNDASLTNSFVIKALDSKTNWQGAFNQIDSIIHLAGLAHSHSFTNDDYQSVNVDGTLHLAREAAIAGVKRFVFVSSIGVNGTATQQVPFSVDSEPKPHNAYAQSKYDAEIGLKKIADETGLEIVIVRPTLVYGPNAPGNFGSLTRLVNRVPVLPFGLVNNKRDFISVQNLADLLVTCANHPKAAGHIFLASDGEAVSIKDFSNAIAKGLNKQLIQLPVPVWCMRFAGKLVGKSMMVEQLAGNLEVDSSNAQEVLGWIPPYTMQQAMHSLLENNK</sequence>